<evidence type="ECO:0000259" key="3">
    <source>
        <dbReference type="Pfam" id="PF23096"/>
    </source>
</evidence>
<dbReference type="PANTHER" id="PTHR32170:SF3">
    <property type="entry name" value="PROTEASOME ACTIVATOR COMPLEX SUBUNIT 4"/>
    <property type="match status" value="1"/>
</dbReference>
<dbReference type="InterPro" id="IPR032430">
    <property type="entry name" value="Blm10_mid"/>
</dbReference>
<accession>J6F4P9</accession>
<dbReference type="VEuPathDB" id="FungiDB:A1Q1_00487"/>
<feature type="region of interest" description="Disordered" evidence="1">
    <location>
        <begin position="169"/>
        <end position="191"/>
    </location>
</feature>
<feature type="compositionally biased region" description="Polar residues" evidence="1">
    <location>
        <begin position="14"/>
        <end position="32"/>
    </location>
</feature>
<dbReference type="InterPro" id="IPR055455">
    <property type="entry name" value="HEAT_PSME4"/>
</dbReference>
<dbReference type="SUPFAM" id="SSF48371">
    <property type="entry name" value="ARM repeat"/>
    <property type="match status" value="1"/>
</dbReference>
<feature type="region of interest" description="Disordered" evidence="1">
    <location>
        <begin position="14"/>
        <end position="42"/>
    </location>
</feature>
<dbReference type="Pfam" id="PF23096">
    <property type="entry name" value="HEAT_PSME4"/>
    <property type="match status" value="1"/>
</dbReference>
<dbReference type="InterPro" id="IPR035309">
    <property type="entry name" value="PSME4"/>
</dbReference>
<name>J6F4P9_TRIAS</name>
<dbReference type="PANTHER" id="PTHR32170">
    <property type="entry name" value="PROTEASOME ACTIVATOR COMPLEX SUBUNIT 4"/>
    <property type="match status" value="1"/>
</dbReference>
<dbReference type="GeneID" id="25984001"/>
<evidence type="ECO:0000313" key="5">
    <source>
        <dbReference type="Proteomes" id="UP000002748"/>
    </source>
</evidence>
<sequence>MPLTAEVCTLADSQTTTPVQREFTQQQHSEQNAESDRFPSPHSGAVQPRLLLFLNRLDALGFVCVQPCRLVPRARAPAASGIALLLALPDRRSTPPPLYIPLSAHVVLTLYAALPRSYKPTTRPFYGHASTVESGFQDDDLDEDDELDYEEEEYIEIVDDTDFEFERNTVPPPLPTAAHSPAPATMPRTRRKDADALAFKRIAHLLLSAVQSKSRSSTSADDEPYYEDPGIMWSSNPDNALAGPYTTPSGKTVQSDPNDERLSNLGIPLALPYKVETLAEMDARLELIVCRLTECVKAKDWIVGFRWWQSMGYPMKRDLKIRLIFLYYEILFVPGLRSGFVEGRANELINWLNLTVNDLRIPWRPLYDALYNELFPHPNKLARHSVNLAPVYLNVAEAAQRLFHPADAEEMMETILPQFAPHMDSILATQLFLVHFLPTASCDKWLPVLFRLWYGLNSGLWDDQASDIIGQLAMVHIETHRSDPVLNARIPRGRTNTPEEQARNPSLKKAERNHRARILDAQNDVVDDADGLTYWVDPEKLPVEEEEGDPNYARLRRDVGIFTDEQFAFIMSKCLRSLNVPVGGSMASQNSMSITQADTRVSKKNLDAKKPIDRTQSLAEVIIYSMSEDAPVAPFGTTGAPTRAATPAFTPHHPSSVDPITRVRNGDVAMSRTDSTDSLKAAGESIERSKKYLAGSKALDHLSRLITSCETFFHPSNAGPWSSFLTVFLSHLTSNFVQRWKMEEEPNCKVPVEWRLTPEIKRSFVLTLRPVALTAMFNKDMESAQPAISTLKRLALLEPDLIMPAIMERAIPSLQGLEETQRTASVTFALAAVAQPLAGRSVWRFGGIYVADILNLLLPGIDLNDPTKTGLSCMAICNMVDQIRIADISDNEATPNGDAGRTVRRVVRAKVDDDPNDPVGQEFEEMTEDEIESRLRISTGAFQDWVHEFLGRVLLLFANLPEEGGKTGRAGGRTEILTLQSVLHTCGAIFGALDDKLFDAALDQVAEYATTTTKSNAVDAVGELVKNLTAVNATKTFEKFFPICKQRITSELRAGASSTRTTTTSIPRPSDAPLHWWMSILYGLLVPGRLNLPTHRKEYMELLRTMLQHTYSERGWAWAGNIVEKTLSCLTALYLQEMKFLNPTEYASEDFKQHHTMWWGKLYRATEAKPQWRQPTDEDVDMALEVVGLAEEAVSTIEGLLEKTERDFVWKNDFCRAMNVVDEVMLGSYSLIGEFDQHKTGGHYAKVYTPGLLESHIHYKAGFLLTDPKDPRYQRVMHFRERAAQMLHKASVMMRTAGDDNSVDSVKLLVATIGSYLFSYGMRHKKFQSATSAYENLQASKRLYEGQRKAHRSVHLGAIQVHHSNRLMYASYSRPRSAQDDELIRDLLEFGLSPFLRVRRRAQSLLSSVNSTYLESTVLFPDVLLDALKPGTDPDRMKGALYIVRSCMLHYTRLVRDWEGMSKVVEALLGAHHETKTSIQTLVNKTLDDLTRLAHECQSFRMIYRVEGAEKAADEVAKELTLFKPDEEFVARIEKGDEERLAARDKEYEATVDLILSKTQDPTLSWRYQLAAARLLYVIVRRDRPTDPRLIEYFLSICQSTHPRLRDYGQCGLTRLMFDAMQRSYTKGSPERLFLQEPFDPLVRKIDISKEGPDFTERYLKMFREEPSDESMLQDRVDTGWLVWGKEMEVARFAKWDEQIFELEEGCKSAMQLLFDACASDEWWQKLSGHFSQEESRNYPSASHIDLILALCQIIGVPILDKIKPVVQKLMADIEEKGVYDRHQTRALMEFIAGLLRGHVEWPGKDRQAFWDWFTPLLPDIFRNIRQDALRCWEITMDYVLHQQDPRRHKPLVDFMLTTALNTDWEGGSAYDLTRRVQLSRILVRCLKWRFTDWAPEFEKLYFSVFNCTYADVRTHLGSIMNGLDQLHWNASYPNVPALIEAVRNDPKCETDIMGILPPRQLQAQVDETMAKIEKFRADRPSGPKAAMSDHDTTATTLIHWLATELVDVHAVGTMPYIVPILPKIFEFREMNDNTSMQQNAGRLLAMITSITPAFQLVEPLMEQLISILHNSEIHCMPVLSLTYFRNMSLLSEPLKAKCLDVISACLKDENQEVREMASVTLSGFLRCSQRSMVLVLKDRFVRDMQRIKLPRRTLSPGVINPKYQSTLVELHAAVLGAVAIEPMPISASIRSCIASFKRTHEKYQERMTEDQIASMNYAQAGNSYSTHFSSITS</sequence>
<dbReference type="OrthoDB" id="17907at2759"/>
<dbReference type="GO" id="GO:0005829">
    <property type="term" value="C:cytosol"/>
    <property type="evidence" value="ECO:0007669"/>
    <property type="project" value="TreeGrafter"/>
</dbReference>
<evidence type="ECO:0000313" key="4">
    <source>
        <dbReference type="EMBL" id="EJT50242.1"/>
    </source>
</evidence>
<dbReference type="Pfam" id="PF16507">
    <property type="entry name" value="HEAT_PSME4_mid"/>
    <property type="match status" value="1"/>
</dbReference>
<dbReference type="HOGENOM" id="CLU_000772_3_0_1"/>
<feature type="domain" description="Proteasome activator complex subunit 4-like HEAT repeat-like" evidence="3">
    <location>
        <begin position="1669"/>
        <end position="1865"/>
    </location>
</feature>
<dbReference type="InterPro" id="IPR016024">
    <property type="entry name" value="ARM-type_fold"/>
</dbReference>
<proteinExistence type="predicted"/>
<evidence type="ECO:0000259" key="2">
    <source>
        <dbReference type="Pfam" id="PF16507"/>
    </source>
</evidence>
<dbReference type="GO" id="GO:0016504">
    <property type="term" value="F:peptidase activator activity"/>
    <property type="evidence" value="ECO:0007669"/>
    <property type="project" value="InterPro"/>
</dbReference>
<evidence type="ECO:0000256" key="1">
    <source>
        <dbReference type="SAM" id="MobiDB-lite"/>
    </source>
</evidence>
<protein>
    <submittedName>
        <fullName evidence="4">Membrane protein</fullName>
    </submittedName>
</protein>
<reference evidence="4 5" key="1">
    <citation type="journal article" date="2012" name="Eukaryot. Cell">
        <title>Draft genome sequence of CBS 2479, the standard type strain of Trichosporon asahii.</title>
        <authorList>
            <person name="Yang R.Y."/>
            <person name="Li H.T."/>
            <person name="Zhu H."/>
            <person name="Zhou G.P."/>
            <person name="Wang M."/>
            <person name="Wang L."/>
        </authorList>
    </citation>
    <scope>NUCLEOTIDE SEQUENCE [LARGE SCALE GENOMIC DNA]</scope>
    <source>
        <strain evidence="5">ATCC 90039 / CBS 2479 / JCM 2466 / KCTC 7840 / NCYC 2677 / UAMH 7654</strain>
    </source>
</reference>
<dbReference type="EMBL" id="ALBS01000123">
    <property type="protein sequence ID" value="EJT50242.1"/>
    <property type="molecule type" value="Genomic_DNA"/>
</dbReference>
<feature type="domain" description="Proteasome activator Blm10 middle HEAT repeats region" evidence="2">
    <location>
        <begin position="702"/>
        <end position="1231"/>
    </location>
</feature>
<gene>
    <name evidence="4" type="ORF">A1Q1_00487</name>
</gene>
<feature type="region of interest" description="Disordered" evidence="1">
    <location>
        <begin position="238"/>
        <end position="258"/>
    </location>
</feature>
<dbReference type="KEGG" id="tasa:A1Q1_00487"/>
<feature type="region of interest" description="Disordered" evidence="1">
    <location>
        <begin position="488"/>
        <end position="511"/>
    </location>
</feature>
<comment type="caution">
    <text evidence="4">The sequence shown here is derived from an EMBL/GenBank/DDBJ whole genome shotgun (WGS) entry which is preliminary data.</text>
</comment>
<dbReference type="Proteomes" id="UP000002748">
    <property type="component" value="Unassembled WGS sequence"/>
</dbReference>
<dbReference type="RefSeq" id="XP_014181277.1">
    <property type="nucleotide sequence ID" value="XM_014325802.1"/>
</dbReference>
<organism evidence="4 5">
    <name type="scientific">Trichosporon asahii var. asahii (strain ATCC 90039 / CBS 2479 / JCM 2466 / KCTC 7840 / NBRC 103889/ NCYC 2677 / UAMH 7654)</name>
    <name type="common">Yeast</name>
    <dbReference type="NCBI Taxonomy" id="1186058"/>
    <lineage>
        <taxon>Eukaryota</taxon>
        <taxon>Fungi</taxon>
        <taxon>Dikarya</taxon>
        <taxon>Basidiomycota</taxon>
        <taxon>Agaricomycotina</taxon>
        <taxon>Tremellomycetes</taxon>
        <taxon>Trichosporonales</taxon>
        <taxon>Trichosporonaceae</taxon>
        <taxon>Trichosporon</taxon>
    </lineage>
</organism>
<dbReference type="GO" id="GO:0005634">
    <property type="term" value="C:nucleus"/>
    <property type="evidence" value="ECO:0007669"/>
    <property type="project" value="TreeGrafter"/>
</dbReference>
<dbReference type="GO" id="GO:0070628">
    <property type="term" value="F:proteasome binding"/>
    <property type="evidence" value="ECO:0007669"/>
    <property type="project" value="InterPro"/>
</dbReference>
<dbReference type="GO" id="GO:0010499">
    <property type="term" value="P:proteasomal ubiquitin-independent protein catabolic process"/>
    <property type="evidence" value="ECO:0007669"/>
    <property type="project" value="TreeGrafter"/>
</dbReference>
<feature type="compositionally biased region" description="Polar residues" evidence="1">
    <location>
        <begin position="246"/>
        <end position="256"/>
    </location>
</feature>